<evidence type="ECO:0000256" key="1">
    <source>
        <dbReference type="SAM" id="Phobius"/>
    </source>
</evidence>
<dbReference type="eggNOG" id="ENOG50331FN">
    <property type="taxonomic scope" value="Bacteria"/>
</dbReference>
<gene>
    <name evidence="2" type="ORF">CD32_12345</name>
</gene>
<keyword evidence="1" id="KW-0472">Membrane</keyword>
<name>A0A0A3IHY3_9BACI</name>
<evidence type="ECO:0008006" key="4">
    <source>
        <dbReference type="Google" id="ProtNLM"/>
    </source>
</evidence>
<reference evidence="2 3" key="1">
    <citation type="submission" date="2014-02" db="EMBL/GenBank/DDBJ databases">
        <title>Draft genome sequence of Lysinibacillus odysseyi NBRC 100172.</title>
        <authorList>
            <person name="Zhang F."/>
            <person name="Wang G."/>
            <person name="Zhang L."/>
        </authorList>
    </citation>
    <scope>NUCLEOTIDE SEQUENCE [LARGE SCALE GENOMIC DNA]</scope>
    <source>
        <strain evidence="2 3">NBRC 100172</strain>
    </source>
</reference>
<keyword evidence="3" id="KW-1185">Reference proteome</keyword>
<proteinExistence type="predicted"/>
<evidence type="ECO:0000313" key="2">
    <source>
        <dbReference type="EMBL" id="KGR84376.1"/>
    </source>
</evidence>
<accession>A0A0A3IHY3</accession>
<feature type="transmembrane region" description="Helical" evidence="1">
    <location>
        <begin position="30"/>
        <end position="53"/>
    </location>
</feature>
<organism evidence="2 3">
    <name type="scientific">Lysinibacillus odysseyi 34hs-1 = NBRC 100172</name>
    <dbReference type="NCBI Taxonomy" id="1220589"/>
    <lineage>
        <taxon>Bacteria</taxon>
        <taxon>Bacillati</taxon>
        <taxon>Bacillota</taxon>
        <taxon>Bacilli</taxon>
        <taxon>Bacillales</taxon>
        <taxon>Bacillaceae</taxon>
        <taxon>Lysinibacillus</taxon>
    </lineage>
</organism>
<dbReference type="Proteomes" id="UP000030437">
    <property type="component" value="Unassembled WGS sequence"/>
</dbReference>
<protein>
    <recommendedName>
        <fullName evidence="4">Dehalogenase</fullName>
    </recommendedName>
</protein>
<sequence length="90" mass="9615">MLMGAAILIGGLIFAAVLTKGIGKRKKRIIWGITTMLVIAPLLSWLIGMSYAIYEGDGFAGIGVMLILLPPLFLAGLVILLIGIFKKETN</sequence>
<comment type="caution">
    <text evidence="2">The sequence shown here is derived from an EMBL/GenBank/DDBJ whole genome shotgun (WGS) entry which is preliminary data.</text>
</comment>
<dbReference type="AlphaFoldDB" id="A0A0A3IHY3"/>
<feature type="transmembrane region" description="Helical" evidence="1">
    <location>
        <begin position="59"/>
        <end position="85"/>
    </location>
</feature>
<keyword evidence="1" id="KW-1133">Transmembrane helix</keyword>
<dbReference type="EMBL" id="JPVP01000056">
    <property type="protein sequence ID" value="KGR84376.1"/>
    <property type="molecule type" value="Genomic_DNA"/>
</dbReference>
<evidence type="ECO:0000313" key="3">
    <source>
        <dbReference type="Proteomes" id="UP000030437"/>
    </source>
</evidence>
<keyword evidence="1" id="KW-0812">Transmembrane</keyword>
<dbReference type="OrthoDB" id="2442156at2"/>
<feature type="transmembrane region" description="Helical" evidence="1">
    <location>
        <begin position="6"/>
        <end position="23"/>
    </location>
</feature>